<gene>
    <name evidence="1" type="ORF">MNBD_GAMMA09-1460</name>
</gene>
<proteinExistence type="predicted"/>
<dbReference type="EMBL" id="UOFI01000089">
    <property type="protein sequence ID" value="VAW67001.1"/>
    <property type="molecule type" value="Genomic_DNA"/>
</dbReference>
<dbReference type="AlphaFoldDB" id="A0A3B0XH48"/>
<name>A0A3B0XH48_9ZZZZ</name>
<sequence>MKISVALISIVFLPNFFINSATIAASLDKYGSTPQYNAAPIAKKSKRDLLIDKAVRQYNGASKEDRRQLLEAYRNAFIKAEKAGNTTDASFYRKILSRINS</sequence>
<reference evidence="1" key="1">
    <citation type="submission" date="2018-06" db="EMBL/GenBank/DDBJ databases">
        <authorList>
            <person name="Zhirakovskaya E."/>
        </authorList>
    </citation>
    <scope>NUCLEOTIDE SEQUENCE</scope>
</reference>
<accession>A0A3B0XH48</accession>
<organism evidence="1">
    <name type="scientific">hydrothermal vent metagenome</name>
    <dbReference type="NCBI Taxonomy" id="652676"/>
    <lineage>
        <taxon>unclassified sequences</taxon>
        <taxon>metagenomes</taxon>
        <taxon>ecological metagenomes</taxon>
    </lineage>
</organism>
<evidence type="ECO:0000313" key="1">
    <source>
        <dbReference type="EMBL" id="VAW67001.1"/>
    </source>
</evidence>
<protein>
    <submittedName>
        <fullName evidence="1">Uncharacterized protein</fullName>
    </submittedName>
</protein>